<dbReference type="InterPro" id="IPR000782">
    <property type="entry name" value="FAS1_domain"/>
</dbReference>
<comment type="caution">
    <text evidence="3">The sequence shown here is derived from an EMBL/GenBank/DDBJ whole genome shotgun (WGS) entry which is preliminary data.</text>
</comment>
<feature type="domain" description="FAS1" evidence="2">
    <location>
        <begin position="202"/>
        <end position="345"/>
    </location>
</feature>
<dbReference type="PANTHER" id="PTHR10900:SF77">
    <property type="entry name" value="FI19380P1"/>
    <property type="match status" value="1"/>
</dbReference>
<feature type="chain" id="PRO_5008602471" description="FAS1 domain-containing protein" evidence="1">
    <location>
        <begin position="23"/>
        <end position="833"/>
    </location>
</feature>
<dbReference type="Gene3D" id="2.30.180.10">
    <property type="entry name" value="FAS1 domain"/>
    <property type="match status" value="5"/>
</dbReference>
<gene>
    <name evidence="3" type="ORF">A9200_16455</name>
</gene>
<dbReference type="Pfam" id="PF02469">
    <property type="entry name" value="Fasciclin"/>
    <property type="match status" value="5"/>
</dbReference>
<reference evidence="4" key="1">
    <citation type="submission" date="2016-06" db="EMBL/GenBank/DDBJ databases">
        <authorList>
            <person name="Zhan P."/>
        </authorList>
    </citation>
    <scope>NUCLEOTIDE SEQUENCE [LARGE SCALE GENOMIC DNA]</scope>
    <source>
        <strain evidence="4">T28</strain>
    </source>
</reference>
<evidence type="ECO:0000313" key="3">
    <source>
        <dbReference type="EMBL" id="OBR40074.1"/>
    </source>
</evidence>
<dbReference type="PANTHER" id="PTHR10900">
    <property type="entry name" value="PERIOSTIN-RELATED"/>
    <property type="match status" value="1"/>
</dbReference>
<feature type="domain" description="FAS1" evidence="2">
    <location>
        <begin position="359"/>
        <end position="505"/>
    </location>
</feature>
<dbReference type="GO" id="GO:0005615">
    <property type="term" value="C:extracellular space"/>
    <property type="evidence" value="ECO:0007669"/>
    <property type="project" value="TreeGrafter"/>
</dbReference>
<dbReference type="PROSITE" id="PS50213">
    <property type="entry name" value="FAS1"/>
    <property type="match status" value="5"/>
</dbReference>
<proteinExistence type="predicted"/>
<dbReference type="SUPFAM" id="SSF82153">
    <property type="entry name" value="FAS1 domain"/>
    <property type="match status" value="5"/>
</dbReference>
<dbReference type="KEGG" id="mart:BTR34_02935"/>
<keyword evidence="1" id="KW-0732">Signal</keyword>
<feature type="signal peptide" evidence="1">
    <location>
        <begin position="1"/>
        <end position="22"/>
    </location>
</feature>
<feature type="domain" description="FAS1" evidence="2">
    <location>
        <begin position="36"/>
        <end position="184"/>
    </location>
</feature>
<dbReference type="InterPro" id="IPR036378">
    <property type="entry name" value="FAS1_dom_sf"/>
</dbReference>
<organism evidence="3 4">
    <name type="scientific">Maribacter hydrothermalis</name>
    <dbReference type="NCBI Taxonomy" id="1836467"/>
    <lineage>
        <taxon>Bacteria</taxon>
        <taxon>Pseudomonadati</taxon>
        <taxon>Bacteroidota</taxon>
        <taxon>Flavobacteriia</taxon>
        <taxon>Flavobacteriales</taxon>
        <taxon>Flavobacteriaceae</taxon>
        <taxon>Maribacter</taxon>
    </lineage>
</organism>
<dbReference type="Proteomes" id="UP000092164">
    <property type="component" value="Unassembled WGS sequence"/>
</dbReference>
<accession>A0A1B7ZBI4</accession>
<dbReference type="RefSeq" id="WP_068484099.1">
    <property type="nucleotide sequence ID" value="NZ_CP018760.1"/>
</dbReference>
<evidence type="ECO:0000313" key="4">
    <source>
        <dbReference type="Proteomes" id="UP000092164"/>
    </source>
</evidence>
<protein>
    <recommendedName>
        <fullName evidence="2">FAS1 domain-containing protein</fullName>
    </recommendedName>
</protein>
<dbReference type="SMART" id="SM00554">
    <property type="entry name" value="FAS1"/>
    <property type="match status" value="5"/>
</dbReference>
<keyword evidence="4" id="KW-1185">Reference proteome</keyword>
<feature type="domain" description="FAS1" evidence="2">
    <location>
        <begin position="678"/>
        <end position="823"/>
    </location>
</feature>
<evidence type="ECO:0000256" key="1">
    <source>
        <dbReference type="SAM" id="SignalP"/>
    </source>
</evidence>
<sequence>MKKILQLKNLFFILTVSLFIWSCDKENSDDATMTEMMTIVETAQGQDALSSLVSALSTADNSEGTDLIGTLSSDGPFTVFAPTNDAFTELLTQLDGFDTLADFDTDEERAILTTILTYHVVAGVAAKSTDLTNGIIVETVQGEDLVINLDGGVFINDATEMNAEVLIADVAASNGVVHVINKVLLPQAIIDALNEGEMTNENGTLVDVVIATEPLSLLEAAVIKADLVATLSSDGPFTVFAPTDDAFVALLDILGDDYNNLEDFDTEAEIALLKNILLFHVITPKVTSSDLAAGNIQTAFEGNNIEVIASGDSFVIGDASDINANITSVDILASNGVAHTIDKVLLPQAAIDFVLGLQLKTIVDTAVATDDLSLLVDALVQADAGLVATLNSDGPFTVFAPTNAAFVALLQTLGDNFNSLADFDTDEEKALLTKVLTYHVVAGTAAFSTDLSNGQTIETVQGENITVALTDSGVQIIDATSTNANVALADVAASNGVVHVIDKVLLPQEVLDMLAAMSLKTIVDTAIATDDLSLLVDALIQANAGLVETLSSDGPFTVFAPTNAAFIDLLNTLGDDFNSLADFDTDEEKELLVTILTYHVVAGTAAFSTDLSDGQIIDTFEGENVRVTIKDGTVHISDATDVNASVVLADVAASNGVVHVINKVLLPQAALDALTPAMPNIVETAQSVDDLSLLVDALIQADAGLVTTLSSEGPFTVFAPTNAAFVAFLNDLGDNYNSLADFDTDVEKALLAKLLTYHVVSGAAVASTDLTDHQEISTVQGESLFAILGHGVQIRDKSHVDANVTTADVLTGNGIVHIIDKVLLPQEIIDALH</sequence>
<name>A0A1B7ZBI4_9FLAO</name>
<dbReference type="AlphaFoldDB" id="A0A1B7ZBI4"/>
<dbReference type="InterPro" id="IPR050904">
    <property type="entry name" value="Adhesion/Biosynth-related"/>
</dbReference>
<dbReference type="EMBL" id="LZFP01000009">
    <property type="protein sequence ID" value="OBR40074.1"/>
    <property type="molecule type" value="Genomic_DNA"/>
</dbReference>
<evidence type="ECO:0000259" key="2">
    <source>
        <dbReference type="PROSITE" id="PS50213"/>
    </source>
</evidence>
<dbReference type="FunFam" id="2.30.180.10:FF:000032">
    <property type="entry name" value="Fasciclin domain-containing protein, putative"/>
    <property type="match status" value="4"/>
</dbReference>
<dbReference type="STRING" id="1836467.BTR34_02935"/>
<feature type="domain" description="FAS1" evidence="2">
    <location>
        <begin position="519"/>
        <end position="665"/>
    </location>
</feature>